<dbReference type="Pfam" id="PF13638">
    <property type="entry name" value="PIN_4"/>
    <property type="match status" value="1"/>
</dbReference>
<dbReference type="InterPro" id="IPR003714">
    <property type="entry name" value="PhoH"/>
</dbReference>
<protein>
    <recommendedName>
        <fullName evidence="5">PIN domain-containing protein</fullName>
    </recommendedName>
</protein>
<dbReference type="EMBL" id="MFNE01000046">
    <property type="protein sequence ID" value="OGG93656.1"/>
    <property type="molecule type" value="Genomic_DNA"/>
</dbReference>
<reference evidence="6 7" key="1">
    <citation type="journal article" date="2016" name="Nat. Commun.">
        <title>Thousands of microbial genomes shed light on interconnected biogeochemical processes in an aquifer system.</title>
        <authorList>
            <person name="Anantharaman K."/>
            <person name="Brown C.T."/>
            <person name="Hug L.A."/>
            <person name="Sharon I."/>
            <person name="Castelle C.J."/>
            <person name="Probst A.J."/>
            <person name="Thomas B.C."/>
            <person name="Singh A."/>
            <person name="Wilkins M.J."/>
            <person name="Karaoz U."/>
            <person name="Brodie E.L."/>
            <person name="Williams K.H."/>
            <person name="Hubbard S.S."/>
            <person name="Banfield J.F."/>
        </authorList>
    </citation>
    <scope>NUCLEOTIDE SEQUENCE [LARGE SCALE GENOMIC DNA]</scope>
</reference>
<dbReference type="CDD" id="cd09883">
    <property type="entry name" value="PIN_VapC_PhoHL-ATPase"/>
    <property type="match status" value="1"/>
</dbReference>
<dbReference type="SUPFAM" id="SSF52540">
    <property type="entry name" value="P-loop containing nucleoside triphosphate hydrolases"/>
    <property type="match status" value="1"/>
</dbReference>
<comment type="similarity">
    <text evidence="4">In the N-terminal section; belongs to the PINc/VapC protein family.</text>
</comment>
<dbReference type="FunFam" id="3.40.50.300:FF:000013">
    <property type="entry name" value="PhoH family ATPase"/>
    <property type="match status" value="1"/>
</dbReference>
<evidence type="ECO:0000259" key="5">
    <source>
        <dbReference type="SMART" id="SM00670"/>
    </source>
</evidence>
<dbReference type="Gene3D" id="3.40.50.1010">
    <property type="entry name" value="5'-nuclease"/>
    <property type="match status" value="1"/>
</dbReference>
<evidence type="ECO:0000313" key="6">
    <source>
        <dbReference type="EMBL" id="OGG93656.1"/>
    </source>
</evidence>
<proteinExistence type="inferred from homology"/>
<evidence type="ECO:0000256" key="2">
    <source>
        <dbReference type="ARBA" id="ARBA00022741"/>
    </source>
</evidence>
<dbReference type="PANTHER" id="PTHR30473:SF2">
    <property type="entry name" value="PIN DOMAIN-CONTAINING PROTEIN"/>
    <property type="match status" value="1"/>
</dbReference>
<evidence type="ECO:0000256" key="4">
    <source>
        <dbReference type="ARBA" id="ARBA00046345"/>
    </source>
</evidence>
<organism evidence="6 7">
    <name type="scientific">Candidatus Lambdaproteobacteria bacterium RIFOXYD2_FULL_50_16</name>
    <dbReference type="NCBI Taxonomy" id="1817772"/>
    <lineage>
        <taxon>Bacteria</taxon>
        <taxon>Pseudomonadati</taxon>
        <taxon>Pseudomonadota</taxon>
        <taxon>Candidatus Lambdaproteobacteria</taxon>
    </lineage>
</organism>
<dbReference type="AlphaFoldDB" id="A0A1F6G6C2"/>
<name>A0A1F6G6C2_9PROT</name>
<dbReference type="SMART" id="SM00670">
    <property type="entry name" value="PINc"/>
    <property type="match status" value="1"/>
</dbReference>
<dbReference type="GO" id="GO:0005829">
    <property type="term" value="C:cytosol"/>
    <property type="evidence" value="ECO:0007669"/>
    <property type="project" value="TreeGrafter"/>
</dbReference>
<comment type="caution">
    <text evidence="6">The sequence shown here is derived from an EMBL/GenBank/DDBJ whole genome shotgun (WGS) entry which is preliminary data.</text>
</comment>
<feature type="domain" description="PIN" evidence="5">
    <location>
        <begin position="5"/>
        <end position="130"/>
    </location>
</feature>
<dbReference type="Gene3D" id="3.40.50.300">
    <property type="entry name" value="P-loop containing nucleotide triphosphate hydrolases"/>
    <property type="match status" value="1"/>
</dbReference>
<dbReference type="InterPro" id="IPR051451">
    <property type="entry name" value="PhoH2-like"/>
</dbReference>
<evidence type="ECO:0000313" key="7">
    <source>
        <dbReference type="Proteomes" id="UP000178449"/>
    </source>
</evidence>
<gene>
    <name evidence="6" type="ORF">A2527_11070</name>
</gene>
<dbReference type="Pfam" id="PF02562">
    <property type="entry name" value="PhoH"/>
    <property type="match status" value="1"/>
</dbReference>
<keyword evidence="2" id="KW-0547">Nucleotide-binding</keyword>
<evidence type="ECO:0000256" key="3">
    <source>
        <dbReference type="ARBA" id="ARBA00022840"/>
    </source>
</evidence>
<dbReference type="GO" id="GO:0005524">
    <property type="term" value="F:ATP binding"/>
    <property type="evidence" value="ECO:0007669"/>
    <property type="project" value="UniProtKB-KW"/>
</dbReference>
<sequence>MNQQSIFVLDTNVLLGDPDALFDYPGAKLILPLSVLDEMDQFKKEYNERGRNARVLAQYLDKIRLEGSLTQGVTLENGSVLLVDLEEGLKPQGGLNPLKGSNRVLLATAAIQKRLGRPVTLVTNDLNLRVRASALGVEVKSHDEQGRQRIDLYQGMLKLEPNEQQAHQLEKLGYIEKEHIRCFPNQNLVIERHGVPELYRYHENKGRLKRVKPLDRGVYGLYPKNQEQIAALDLLLDEEVHIVTLAGKAGTGKTLLALAAAMELLIKGGKYQKILVSRPIFPMGRDMGYLPGDIEEKLAPWMQPIMDNLEYLSGLQPSGAKARGHEGLLEKGLIELEPLTYIRGRSIPDRIMIVDEAQNLTPHELKTIVTRTGEGTKLILTGDPYQVDNPYLDPNSNGLTYLIERFQAQAIAGHVTLLSGVRSRLAELAANLL</sequence>
<comment type="similarity">
    <text evidence="1">Belongs to the PhoH family.</text>
</comment>
<dbReference type="InterPro" id="IPR002716">
    <property type="entry name" value="PIN_dom"/>
</dbReference>
<dbReference type="Proteomes" id="UP000178449">
    <property type="component" value="Unassembled WGS sequence"/>
</dbReference>
<evidence type="ECO:0000256" key="1">
    <source>
        <dbReference type="ARBA" id="ARBA00010393"/>
    </source>
</evidence>
<dbReference type="InterPro" id="IPR029060">
    <property type="entry name" value="PIN-like_dom_sf"/>
</dbReference>
<accession>A0A1F6G6C2</accession>
<dbReference type="STRING" id="1817772.A2527_11070"/>
<dbReference type="PANTHER" id="PTHR30473">
    <property type="entry name" value="PROTEIN PHOH"/>
    <property type="match status" value="1"/>
</dbReference>
<dbReference type="SUPFAM" id="SSF88723">
    <property type="entry name" value="PIN domain-like"/>
    <property type="match status" value="1"/>
</dbReference>
<dbReference type="InterPro" id="IPR027417">
    <property type="entry name" value="P-loop_NTPase"/>
</dbReference>
<keyword evidence="3" id="KW-0067">ATP-binding</keyword>